<proteinExistence type="inferred from homology"/>
<dbReference type="InterPro" id="IPR002524">
    <property type="entry name" value="Cation_efflux"/>
</dbReference>
<feature type="transmembrane region" description="Helical" evidence="7">
    <location>
        <begin position="62"/>
        <end position="79"/>
    </location>
</feature>
<comment type="similarity">
    <text evidence="2">Belongs to the cation diffusion facilitator (CDF) transporter (TC 2.A.4) family.</text>
</comment>
<evidence type="ECO:0000256" key="6">
    <source>
        <dbReference type="ARBA" id="ARBA00023136"/>
    </source>
</evidence>
<evidence type="ECO:0000256" key="5">
    <source>
        <dbReference type="ARBA" id="ARBA00022989"/>
    </source>
</evidence>
<sequence length="321" mass="35036">MSSPSMLRPASEGSLPEEQRAALREARRLQWIWLSILLVTVLAMAAVMGSSQAMRTAWIEDLLSVLPPVAFLLAARLAARPPTVRHPFGLHRSLEIGHLVSGVTLGGAGIFLLVDGVTNLLQEERPPLGALDLFGIPVWEGWLMISVALASCVAPVILGRRKRHLAEVLHDKVLRADADMNRADWMTGLATAAGVLGIGVGLWWADAAAAIVISTSITKDGWANTRDAVQDILDARATTFDNAGPHPVIRQAEQMIAAEEWADDVVVIARDQGHVLHLTARVRCPSTAVPVEAIDEIRRRCREMDWRVHDVDITVTRWAGR</sequence>
<evidence type="ECO:0000259" key="8">
    <source>
        <dbReference type="Pfam" id="PF01545"/>
    </source>
</evidence>
<dbReference type="SUPFAM" id="SSF161111">
    <property type="entry name" value="Cation efflux protein transmembrane domain-like"/>
    <property type="match status" value="1"/>
</dbReference>
<dbReference type="GO" id="GO:0016020">
    <property type="term" value="C:membrane"/>
    <property type="evidence" value="ECO:0007669"/>
    <property type="project" value="UniProtKB-SubCell"/>
</dbReference>
<dbReference type="RefSeq" id="WP_179542740.1">
    <property type="nucleotide sequence ID" value="NZ_BAAALL010000007.1"/>
</dbReference>
<dbReference type="Gene3D" id="1.20.1510.10">
    <property type="entry name" value="Cation efflux protein transmembrane domain"/>
    <property type="match status" value="1"/>
</dbReference>
<keyword evidence="3" id="KW-0813">Transport</keyword>
<dbReference type="InterPro" id="IPR050291">
    <property type="entry name" value="CDF_Transporter"/>
</dbReference>
<dbReference type="Proteomes" id="UP000535437">
    <property type="component" value="Unassembled WGS sequence"/>
</dbReference>
<keyword evidence="5 7" id="KW-1133">Transmembrane helix</keyword>
<evidence type="ECO:0000256" key="3">
    <source>
        <dbReference type="ARBA" id="ARBA00022448"/>
    </source>
</evidence>
<dbReference type="PANTHER" id="PTHR43840">
    <property type="entry name" value="MITOCHONDRIAL METAL TRANSPORTER 1-RELATED"/>
    <property type="match status" value="1"/>
</dbReference>
<reference evidence="9 10" key="1">
    <citation type="submission" date="2020-07" db="EMBL/GenBank/DDBJ databases">
        <title>Sequencing the genomes of 1000 actinobacteria strains.</title>
        <authorList>
            <person name="Klenk H.-P."/>
        </authorList>
    </citation>
    <scope>NUCLEOTIDE SEQUENCE [LARGE SCALE GENOMIC DNA]</scope>
    <source>
        <strain evidence="9 10">DSM 15475</strain>
    </source>
</reference>
<dbReference type="InterPro" id="IPR058533">
    <property type="entry name" value="Cation_efflux_TM"/>
</dbReference>
<keyword evidence="10" id="KW-1185">Reference proteome</keyword>
<dbReference type="GO" id="GO:0008324">
    <property type="term" value="F:monoatomic cation transmembrane transporter activity"/>
    <property type="evidence" value="ECO:0007669"/>
    <property type="project" value="InterPro"/>
</dbReference>
<comment type="caution">
    <text evidence="9">The sequence shown here is derived from an EMBL/GenBank/DDBJ whole genome shotgun (WGS) entry which is preliminary data.</text>
</comment>
<dbReference type="PANTHER" id="PTHR43840:SF15">
    <property type="entry name" value="MITOCHONDRIAL METAL TRANSPORTER 1-RELATED"/>
    <property type="match status" value="1"/>
</dbReference>
<organism evidence="9 10">
    <name type="scientific">Nesterenkonia xinjiangensis</name>
    <dbReference type="NCBI Taxonomy" id="225327"/>
    <lineage>
        <taxon>Bacteria</taxon>
        <taxon>Bacillati</taxon>
        <taxon>Actinomycetota</taxon>
        <taxon>Actinomycetes</taxon>
        <taxon>Micrococcales</taxon>
        <taxon>Micrococcaceae</taxon>
        <taxon>Nesterenkonia</taxon>
    </lineage>
</organism>
<gene>
    <name evidence="9" type="ORF">HNR09_002948</name>
</gene>
<dbReference type="NCBIfam" id="TIGR01297">
    <property type="entry name" value="CDF"/>
    <property type="match status" value="1"/>
</dbReference>
<protein>
    <submittedName>
        <fullName evidence="9">Cation diffusion facilitator family transporter</fullName>
    </submittedName>
</protein>
<evidence type="ECO:0000256" key="2">
    <source>
        <dbReference type="ARBA" id="ARBA00008114"/>
    </source>
</evidence>
<keyword evidence="4 7" id="KW-0812">Transmembrane</keyword>
<dbReference type="InterPro" id="IPR027469">
    <property type="entry name" value="Cation_efflux_TMD_sf"/>
</dbReference>
<evidence type="ECO:0000256" key="4">
    <source>
        <dbReference type="ARBA" id="ARBA00022692"/>
    </source>
</evidence>
<dbReference type="AlphaFoldDB" id="A0A7Z0KDE1"/>
<feature type="transmembrane region" description="Helical" evidence="7">
    <location>
        <begin position="185"/>
        <end position="205"/>
    </location>
</feature>
<feature type="domain" description="Cation efflux protein transmembrane" evidence="8">
    <location>
        <begin position="32"/>
        <end position="233"/>
    </location>
</feature>
<dbReference type="EMBL" id="JACCFY010000001">
    <property type="protein sequence ID" value="NYJ79537.1"/>
    <property type="molecule type" value="Genomic_DNA"/>
</dbReference>
<evidence type="ECO:0000256" key="1">
    <source>
        <dbReference type="ARBA" id="ARBA00004141"/>
    </source>
</evidence>
<dbReference type="Pfam" id="PF01545">
    <property type="entry name" value="Cation_efflux"/>
    <property type="match status" value="1"/>
</dbReference>
<evidence type="ECO:0000313" key="9">
    <source>
        <dbReference type="EMBL" id="NYJ79537.1"/>
    </source>
</evidence>
<accession>A0A7Z0KDE1</accession>
<name>A0A7Z0KDE1_9MICC</name>
<evidence type="ECO:0000256" key="7">
    <source>
        <dbReference type="SAM" id="Phobius"/>
    </source>
</evidence>
<feature type="transmembrane region" description="Helical" evidence="7">
    <location>
        <begin position="99"/>
        <end position="121"/>
    </location>
</feature>
<feature type="transmembrane region" description="Helical" evidence="7">
    <location>
        <begin position="31"/>
        <end position="50"/>
    </location>
</feature>
<feature type="transmembrane region" description="Helical" evidence="7">
    <location>
        <begin position="141"/>
        <end position="159"/>
    </location>
</feature>
<evidence type="ECO:0000313" key="10">
    <source>
        <dbReference type="Proteomes" id="UP000535437"/>
    </source>
</evidence>
<comment type="subcellular location">
    <subcellularLocation>
        <location evidence="1">Membrane</location>
        <topology evidence="1">Multi-pass membrane protein</topology>
    </subcellularLocation>
</comment>
<keyword evidence="6 7" id="KW-0472">Membrane</keyword>